<comment type="caution">
    <text evidence="4">The sequence shown here is derived from an EMBL/GenBank/DDBJ whole genome shotgun (WGS) entry which is preliminary data.</text>
</comment>
<dbReference type="SMART" id="SM00116">
    <property type="entry name" value="CBS"/>
    <property type="match status" value="2"/>
</dbReference>
<evidence type="ECO:0000313" key="5">
    <source>
        <dbReference type="Proteomes" id="UP001597502"/>
    </source>
</evidence>
<dbReference type="InterPro" id="IPR000644">
    <property type="entry name" value="CBS_dom"/>
</dbReference>
<name>A0ABW5V7N5_9BACI</name>
<evidence type="ECO:0000313" key="4">
    <source>
        <dbReference type="EMBL" id="MFD2760564.1"/>
    </source>
</evidence>
<evidence type="ECO:0000256" key="1">
    <source>
        <dbReference type="ARBA" id="ARBA00023122"/>
    </source>
</evidence>
<dbReference type="Proteomes" id="UP001597502">
    <property type="component" value="Unassembled WGS sequence"/>
</dbReference>
<organism evidence="4 5">
    <name type="scientific">Lentibacillus juripiscarius</name>
    <dbReference type="NCBI Taxonomy" id="257446"/>
    <lineage>
        <taxon>Bacteria</taxon>
        <taxon>Bacillati</taxon>
        <taxon>Bacillota</taxon>
        <taxon>Bacilli</taxon>
        <taxon>Bacillales</taxon>
        <taxon>Bacillaceae</taxon>
        <taxon>Lentibacillus</taxon>
    </lineage>
</organism>
<reference evidence="5" key="1">
    <citation type="journal article" date="2019" name="Int. J. Syst. Evol. Microbiol.">
        <title>The Global Catalogue of Microorganisms (GCM) 10K type strain sequencing project: providing services to taxonomists for standard genome sequencing and annotation.</title>
        <authorList>
            <consortium name="The Broad Institute Genomics Platform"/>
            <consortium name="The Broad Institute Genome Sequencing Center for Infectious Disease"/>
            <person name="Wu L."/>
            <person name="Ma J."/>
        </authorList>
    </citation>
    <scope>NUCLEOTIDE SEQUENCE [LARGE SCALE GENOMIC DNA]</scope>
    <source>
        <strain evidence="5">TISTR 1535</strain>
    </source>
</reference>
<dbReference type="Pfam" id="PF00571">
    <property type="entry name" value="CBS"/>
    <property type="match status" value="2"/>
</dbReference>
<dbReference type="SUPFAM" id="SSF54631">
    <property type="entry name" value="CBS-domain pair"/>
    <property type="match status" value="1"/>
</dbReference>
<sequence length="142" mass="15535">MKSLKDVMSTDIAVCRKEDTLYDAAVKMKERNVGVIPVCSENKELHGVITDRDLVLRGYAEKKSDSATVNEVMSGELHYEAPDTTVQEAANTMAQKQIRRLPVVENGKLTGIVSLGDLSLEEKSNEAAGSALGDISERPEFH</sequence>
<keyword evidence="5" id="KW-1185">Reference proteome</keyword>
<dbReference type="PANTHER" id="PTHR43080">
    <property type="entry name" value="CBS DOMAIN-CONTAINING PROTEIN CBSX3, MITOCHONDRIAL"/>
    <property type="match status" value="1"/>
</dbReference>
<dbReference type="EMBL" id="JBHUNA010000009">
    <property type="protein sequence ID" value="MFD2760564.1"/>
    <property type="molecule type" value="Genomic_DNA"/>
</dbReference>
<feature type="domain" description="CBS" evidence="3">
    <location>
        <begin position="73"/>
        <end position="128"/>
    </location>
</feature>
<accession>A0ABW5V7N5</accession>
<dbReference type="PANTHER" id="PTHR43080:SF2">
    <property type="entry name" value="CBS DOMAIN-CONTAINING PROTEIN"/>
    <property type="match status" value="1"/>
</dbReference>
<proteinExistence type="predicted"/>
<dbReference type="InterPro" id="IPR051257">
    <property type="entry name" value="Diverse_CBS-Domain"/>
</dbReference>
<evidence type="ECO:0000256" key="2">
    <source>
        <dbReference type="PROSITE-ProRule" id="PRU00703"/>
    </source>
</evidence>
<feature type="domain" description="CBS" evidence="3">
    <location>
        <begin position="8"/>
        <end position="64"/>
    </location>
</feature>
<protein>
    <submittedName>
        <fullName evidence="4">CBS domain-containing protein</fullName>
    </submittedName>
</protein>
<dbReference type="Gene3D" id="3.10.580.10">
    <property type="entry name" value="CBS-domain"/>
    <property type="match status" value="1"/>
</dbReference>
<keyword evidence="1 2" id="KW-0129">CBS domain</keyword>
<dbReference type="PROSITE" id="PS51371">
    <property type="entry name" value="CBS"/>
    <property type="match status" value="2"/>
</dbReference>
<evidence type="ECO:0000259" key="3">
    <source>
        <dbReference type="PROSITE" id="PS51371"/>
    </source>
</evidence>
<gene>
    <name evidence="4" type="ORF">ACFSUO_06205</name>
</gene>
<dbReference type="InterPro" id="IPR046342">
    <property type="entry name" value="CBS_dom_sf"/>
</dbReference>
<dbReference type="CDD" id="cd04622">
    <property type="entry name" value="CBS_pair_HRP1_like"/>
    <property type="match status" value="1"/>
</dbReference>
<dbReference type="RefSeq" id="WP_382392154.1">
    <property type="nucleotide sequence ID" value="NZ_JBHUNA010000009.1"/>
</dbReference>